<evidence type="ECO:0000256" key="2">
    <source>
        <dbReference type="ARBA" id="ARBA00022490"/>
    </source>
</evidence>
<dbReference type="PANTHER" id="PTHR14682">
    <property type="entry name" value="KATNB1-LIKE PROTEIN 1"/>
    <property type="match status" value="1"/>
</dbReference>
<evidence type="ECO:0000259" key="5">
    <source>
        <dbReference type="Pfam" id="PF13925"/>
    </source>
</evidence>
<evidence type="ECO:0000256" key="3">
    <source>
        <dbReference type="ARBA" id="ARBA00023212"/>
    </source>
</evidence>
<name>A0ABD1KJJ9_9TELE</name>
<comment type="caution">
    <text evidence="6">The sequence shown here is derived from an EMBL/GenBank/DDBJ whole genome shotgun (WGS) entry which is preliminary data.</text>
</comment>
<accession>A0ABD1KJJ9</accession>
<evidence type="ECO:0000313" key="7">
    <source>
        <dbReference type="Proteomes" id="UP001591681"/>
    </source>
</evidence>
<organism evidence="6 7">
    <name type="scientific">Coilia grayii</name>
    <name type="common">Gray's grenadier anchovy</name>
    <dbReference type="NCBI Taxonomy" id="363190"/>
    <lineage>
        <taxon>Eukaryota</taxon>
        <taxon>Metazoa</taxon>
        <taxon>Chordata</taxon>
        <taxon>Craniata</taxon>
        <taxon>Vertebrata</taxon>
        <taxon>Euteleostomi</taxon>
        <taxon>Actinopterygii</taxon>
        <taxon>Neopterygii</taxon>
        <taxon>Teleostei</taxon>
        <taxon>Clupei</taxon>
        <taxon>Clupeiformes</taxon>
        <taxon>Clupeoidei</taxon>
        <taxon>Engraulidae</taxon>
        <taxon>Coilinae</taxon>
        <taxon>Coilia</taxon>
    </lineage>
</organism>
<dbReference type="EMBL" id="JBHFQA010000005">
    <property type="protein sequence ID" value="KAL2099371.1"/>
    <property type="molecule type" value="Genomic_DNA"/>
</dbReference>
<reference evidence="6 7" key="1">
    <citation type="submission" date="2024-09" db="EMBL/GenBank/DDBJ databases">
        <title>A chromosome-level genome assembly of Gray's grenadier anchovy, Coilia grayii.</title>
        <authorList>
            <person name="Fu Z."/>
        </authorList>
    </citation>
    <scope>NUCLEOTIDE SEQUENCE [LARGE SCALE GENOMIC DNA]</scope>
    <source>
        <strain evidence="6">G4</strain>
        <tissue evidence="6">Muscle</tissue>
    </source>
</reference>
<keyword evidence="2" id="KW-0963">Cytoplasm</keyword>
<evidence type="ECO:0000313" key="6">
    <source>
        <dbReference type="EMBL" id="KAL2099371.1"/>
    </source>
</evidence>
<keyword evidence="3" id="KW-0206">Cytoskeleton</keyword>
<sequence>MEYYPAFKRRPTQHQCCFTSAGLAFTMSSEDHDDEGGYQSIEEVLSEEPQIYRIRFSSAKHVEVEFCKKEETSKKRNPPVRSGNNPGRVKRVLSSKRKTHRPLTVSTGGRRKSLLSGKHVDAGAGGDDSSSSREEDEPEDMQEQERPHIELPHRQWGGPQHTDHEPKMKEEEISKYGDYFKELTQDHRRMTQVLSGRHLRLKIASSLWRRSAEELLTYLLRFEDTGLLVDCLPIITKRLQDESSDITLGFCVDLLPLVKSALRSPFEDYLIVCLSWVQSVQNKWWPQFTGNYDQECDTHLSERNIYILKSQLQDLQEHVSSICLFSGSTSKKAKVSV</sequence>
<keyword evidence="7" id="KW-1185">Reference proteome</keyword>
<dbReference type="InterPro" id="IPR042404">
    <property type="entry name" value="KATNBL1"/>
</dbReference>
<gene>
    <name evidence="6" type="ORF">ACEWY4_005851</name>
</gene>
<protein>
    <recommendedName>
        <fullName evidence="5">Katanin p80 subunit C-terminal domain-containing protein</fullName>
    </recommendedName>
</protein>
<proteinExistence type="predicted"/>
<dbReference type="PANTHER" id="PTHR14682:SF1">
    <property type="entry name" value="KATNB1-LIKE PROTEIN 1"/>
    <property type="match status" value="1"/>
</dbReference>
<feature type="compositionally biased region" description="Basic residues" evidence="4">
    <location>
        <begin position="88"/>
        <end position="101"/>
    </location>
</feature>
<evidence type="ECO:0000256" key="1">
    <source>
        <dbReference type="ARBA" id="ARBA00004245"/>
    </source>
</evidence>
<feature type="region of interest" description="Disordered" evidence="4">
    <location>
        <begin position="69"/>
        <end position="167"/>
    </location>
</feature>
<dbReference type="Pfam" id="PF13925">
    <property type="entry name" value="Katanin_con80"/>
    <property type="match status" value="1"/>
</dbReference>
<dbReference type="AlphaFoldDB" id="A0ABD1KJJ9"/>
<feature type="domain" description="Katanin p80 subunit C-terminal" evidence="5">
    <location>
        <begin position="185"/>
        <end position="334"/>
    </location>
</feature>
<comment type="subcellular location">
    <subcellularLocation>
        <location evidence="1">Cytoplasm</location>
        <location evidence="1">Cytoskeleton</location>
    </subcellularLocation>
</comment>
<dbReference type="GO" id="GO:0005856">
    <property type="term" value="C:cytoskeleton"/>
    <property type="evidence" value="ECO:0007669"/>
    <property type="project" value="UniProtKB-SubCell"/>
</dbReference>
<evidence type="ECO:0000256" key="4">
    <source>
        <dbReference type="SAM" id="MobiDB-lite"/>
    </source>
</evidence>
<dbReference type="Proteomes" id="UP001591681">
    <property type="component" value="Unassembled WGS sequence"/>
</dbReference>
<dbReference type="InterPro" id="IPR028021">
    <property type="entry name" value="Katanin_C-terminal"/>
</dbReference>
<feature type="compositionally biased region" description="Basic and acidic residues" evidence="4">
    <location>
        <begin position="143"/>
        <end position="153"/>
    </location>
</feature>